<evidence type="ECO:0000256" key="1">
    <source>
        <dbReference type="PIRNR" id="PIRNR012524"/>
    </source>
</evidence>
<dbReference type="InterPro" id="IPR039566">
    <property type="entry name" value="CvfB_S1_st"/>
</dbReference>
<dbReference type="Pfam" id="PF13509">
    <property type="entry name" value="S1_2"/>
    <property type="match status" value="2"/>
</dbReference>
<protein>
    <submittedName>
        <fullName evidence="4">GntR family transcriptional regulator</fullName>
    </submittedName>
</protein>
<proteinExistence type="inferred from homology"/>
<dbReference type="PANTHER" id="PTHR37296:SF1">
    <property type="entry name" value="CONSERVED VIRULENCE FACTOR B"/>
    <property type="match status" value="1"/>
</dbReference>
<comment type="caution">
    <text evidence="4">The sequence shown here is derived from an EMBL/GenBank/DDBJ whole genome shotgun (WGS) entry which is preliminary data.</text>
</comment>
<dbReference type="AlphaFoldDB" id="A0A7V1PWB3"/>
<dbReference type="InterPro" id="IPR014464">
    <property type="entry name" value="CvfB_fam"/>
</dbReference>
<dbReference type="Gene3D" id="1.10.10.10">
    <property type="entry name" value="Winged helix-like DNA-binding domain superfamily/Winged helix DNA-binding domain"/>
    <property type="match status" value="1"/>
</dbReference>
<name>A0A7V1PWB3_CALAY</name>
<dbReference type="Gene3D" id="2.40.50.140">
    <property type="entry name" value="Nucleic acid-binding proteins"/>
    <property type="match status" value="2"/>
</dbReference>
<dbReference type="PIRSF" id="PIRSF012524">
    <property type="entry name" value="YitL_S1"/>
    <property type="match status" value="1"/>
</dbReference>
<sequence>MIEIGVYNKLKVLRETSVGWYLGAEDGEDVLLPKKYCPQPFIPGEEMEVFVYLDKEERKVATTVRPKILLNQFASLKVSSVTRIGAFLDWGPEKDLLVPFREQKQTMEEGNFYVVFLGLDKVTGRLYASAKVEKFLDNERLSVQNKEKVSLLVYKKTELGFSVIINNRHRGLIFNEDVFKDIRVGSSLEGYVKRIRPDGNIDISLQAIGYNNYNMENSEIIYLKLVENNGFLPVTDKSSPEEIYALFGISKKAFKKSVGSLYKQQRIKIEEQGLRLA</sequence>
<feature type="domain" description="Conserved virulence factor B-like winged helix" evidence="3">
    <location>
        <begin position="221"/>
        <end position="276"/>
    </location>
</feature>
<dbReference type="PANTHER" id="PTHR37296">
    <property type="entry name" value="CONSERVED VIRULENCE FACTOR B"/>
    <property type="match status" value="1"/>
</dbReference>
<evidence type="ECO:0000313" key="4">
    <source>
        <dbReference type="EMBL" id="HED11432.1"/>
    </source>
</evidence>
<organism evidence="4">
    <name type="scientific">Caldithrix abyssi</name>
    <dbReference type="NCBI Taxonomy" id="187145"/>
    <lineage>
        <taxon>Bacteria</taxon>
        <taxon>Pseudomonadati</taxon>
        <taxon>Calditrichota</taxon>
        <taxon>Calditrichia</taxon>
        <taxon>Calditrichales</taxon>
        <taxon>Calditrichaceae</taxon>
        <taxon>Caldithrix</taxon>
    </lineage>
</organism>
<evidence type="ECO:0000259" key="2">
    <source>
        <dbReference type="Pfam" id="PF13509"/>
    </source>
</evidence>
<reference evidence="4" key="1">
    <citation type="journal article" date="2020" name="mSystems">
        <title>Genome- and Community-Level Interaction Insights into Carbon Utilization and Element Cycling Functions of Hydrothermarchaeota in Hydrothermal Sediment.</title>
        <authorList>
            <person name="Zhou Z."/>
            <person name="Liu Y."/>
            <person name="Xu W."/>
            <person name="Pan J."/>
            <person name="Luo Z.H."/>
            <person name="Li M."/>
        </authorList>
    </citation>
    <scope>NUCLEOTIDE SEQUENCE [LARGE SCALE GENOMIC DNA]</scope>
    <source>
        <strain evidence="4">HyVt-456</strain>
    </source>
</reference>
<dbReference type="InterPro" id="IPR036388">
    <property type="entry name" value="WH-like_DNA-bd_sf"/>
</dbReference>
<dbReference type="EMBL" id="DRLD01000340">
    <property type="protein sequence ID" value="HED11432.1"/>
    <property type="molecule type" value="Genomic_DNA"/>
</dbReference>
<gene>
    <name evidence="4" type="ORF">ENJ10_12140</name>
</gene>
<feature type="domain" description="Conserved virulence factor B first S1" evidence="2">
    <location>
        <begin position="4"/>
        <end position="63"/>
    </location>
</feature>
<feature type="domain" description="Conserved virulence factor B first S1" evidence="2">
    <location>
        <begin position="73"/>
        <end position="121"/>
    </location>
</feature>
<accession>A0A7V1PWB3</accession>
<comment type="similarity">
    <text evidence="1">Belongs to the CvfB family.</text>
</comment>
<dbReference type="Proteomes" id="UP000886005">
    <property type="component" value="Unassembled WGS sequence"/>
</dbReference>
<dbReference type="InterPro" id="IPR012340">
    <property type="entry name" value="NA-bd_OB-fold"/>
</dbReference>
<dbReference type="InterPro" id="IPR040764">
    <property type="entry name" value="CvfB_WH"/>
</dbReference>
<dbReference type="Pfam" id="PF17783">
    <property type="entry name" value="WHD_CvfB"/>
    <property type="match status" value="1"/>
</dbReference>
<evidence type="ECO:0000259" key="3">
    <source>
        <dbReference type="Pfam" id="PF17783"/>
    </source>
</evidence>